<dbReference type="SUPFAM" id="SSF110857">
    <property type="entry name" value="Gamma-glutamyl cyclotransferase-like"/>
    <property type="match status" value="2"/>
</dbReference>
<dbReference type="Pfam" id="PF06094">
    <property type="entry name" value="GGACT"/>
    <property type="match status" value="1"/>
</dbReference>
<reference evidence="3 4" key="1">
    <citation type="submission" date="2019-02" db="EMBL/GenBank/DDBJ databases">
        <title>Deep-cultivation of Planctomycetes and their phenomic and genomic characterization uncovers novel biology.</title>
        <authorList>
            <person name="Wiegand S."/>
            <person name="Jogler M."/>
            <person name="Boedeker C."/>
            <person name="Pinto D."/>
            <person name="Vollmers J."/>
            <person name="Rivas-Marin E."/>
            <person name="Kohn T."/>
            <person name="Peeters S.H."/>
            <person name="Heuer A."/>
            <person name="Rast P."/>
            <person name="Oberbeckmann S."/>
            <person name="Bunk B."/>
            <person name="Jeske O."/>
            <person name="Meyerdierks A."/>
            <person name="Storesund J.E."/>
            <person name="Kallscheuer N."/>
            <person name="Luecker S."/>
            <person name="Lage O.M."/>
            <person name="Pohl T."/>
            <person name="Merkel B.J."/>
            <person name="Hornburger P."/>
            <person name="Mueller R.-W."/>
            <person name="Bruemmer F."/>
            <person name="Labrenz M."/>
            <person name="Spormann A.M."/>
            <person name="Op den Camp H."/>
            <person name="Overmann J."/>
            <person name="Amann R."/>
            <person name="Jetten M.S.M."/>
            <person name="Mascher T."/>
            <person name="Medema M.H."/>
            <person name="Devos D.P."/>
            <person name="Kaster A.-K."/>
            <person name="Ovreas L."/>
            <person name="Rohde M."/>
            <person name="Galperin M.Y."/>
            <person name="Jogler C."/>
        </authorList>
    </citation>
    <scope>NUCLEOTIDE SEQUENCE [LARGE SCALE GENOMIC DNA]</scope>
    <source>
        <strain evidence="3 4">FF011L</strain>
    </source>
</reference>
<dbReference type="CDD" id="cd06661">
    <property type="entry name" value="GGCT_like"/>
    <property type="match status" value="2"/>
</dbReference>
<name>A0A517MHT8_9BACT</name>
<dbReference type="EMBL" id="CP036262">
    <property type="protein sequence ID" value="QDS94443.1"/>
    <property type="molecule type" value="Genomic_DNA"/>
</dbReference>
<dbReference type="PANTHER" id="PTHR12935:SF0">
    <property type="entry name" value="GAMMA-GLUTAMYLCYCLOTRANSFERASE"/>
    <property type="match status" value="1"/>
</dbReference>
<organism evidence="3 4">
    <name type="scientific">Roseimaritima multifibrata</name>
    <dbReference type="NCBI Taxonomy" id="1930274"/>
    <lineage>
        <taxon>Bacteria</taxon>
        <taxon>Pseudomonadati</taxon>
        <taxon>Planctomycetota</taxon>
        <taxon>Planctomycetia</taxon>
        <taxon>Pirellulales</taxon>
        <taxon>Pirellulaceae</taxon>
        <taxon>Roseimaritima</taxon>
    </lineage>
</organism>
<keyword evidence="4" id="KW-1185">Reference proteome</keyword>
<dbReference type="PANTHER" id="PTHR12935">
    <property type="entry name" value="GAMMA-GLUTAMYLCYCLOTRANSFERASE"/>
    <property type="match status" value="1"/>
</dbReference>
<dbReference type="InterPro" id="IPR017939">
    <property type="entry name" value="G-Glutamylcylcotransferase"/>
</dbReference>
<dbReference type="Pfam" id="PF13772">
    <property type="entry name" value="AIG2_2"/>
    <property type="match status" value="1"/>
</dbReference>
<dbReference type="InterPro" id="IPR036568">
    <property type="entry name" value="GGCT-like_sf"/>
</dbReference>
<proteinExistence type="predicted"/>
<evidence type="ECO:0000256" key="1">
    <source>
        <dbReference type="ARBA" id="ARBA00023239"/>
    </source>
</evidence>
<dbReference type="OrthoDB" id="8538589at2"/>
<dbReference type="KEGG" id="rml:FF011L_32220"/>
<dbReference type="AlphaFoldDB" id="A0A517MHT8"/>
<dbReference type="Gene3D" id="3.10.490.10">
    <property type="entry name" value="Gamma-glutamyl cyclotransferase-like"/>
    <property type="match status" value="2"/>
</dbReference>
<evidence type="ECO:0000313" key="4">
    <source>
        <dbReference type="Proteomes" id="UP000320672"/>
    </source>
</evidence>
<accession>A0A517MHT8</accession>
<evidence type="ECO:0000313" key="3">
    <source>
        <dbReference type="EMBL" id="QDS94443.1"/>
    </source>
</evidence>
<sequence>MSDALYFAYGSNLCARDWGRWCEGKRHDGSGLKVVGIGRLPDHKIHFSHFSNARGGGALNVVPSLGHVAEGVLFRADEKAWRALDHKEGVPTSYRRVSMTVLDENGYPVQAFVFVLSPEKDLGFVEPTEAYLSAVRNGLRTHRLTDKYLFAAASQQTVPYLTDAVFIYGTLMDGECRSGVIREMEVLHTAPGKIDGEIVNLGSYPGLLPGPVQGDRQVSGEFVRLGQIDKCLAVLDEIEGFERDETRILPGETDALGYSDRSLYVRRLAQVKVHGDRFWAWTYQYNQEVLPECGVISSGCWRTATR</sequence>
<dbReference type="EC" id="4.3.2.6" evidence="3"/>
<dbReference type="GO" id="GO:0016740">
    <property type="term" value="F:transferase activity"/>
    <property type="evidence" value="ECO:0007669"/>
    <property type="project" value="UniProtKB-KW"/>
</dbReference>
<dbReference type="InterPro" id="IPR009288">
    <property type="entry name" value="AIG2-like_dom"/>
</dbReference>
<gene>
    <name evidence="3" type="primary">btrG</name>
    <name evidence="3" type="ORF">FF011L_32220</name>
</gene>
<evidence type="ECO:0000259" key="2">
    <source>
        <dbReference type="Pfam" id="PF06094"/>
    </source>
</evidence>
<dbReference type="RefSeq" id="WP_145352475.1">
    <property type="nucleotide sequence ID" value="NZ_CP036262.1"/>
</dbReference>
<dbReference type="Proteomes" id="UP000320672">
    <property type="component" value="Chromosome"/>
</dbReference>
<keyword evidence="3" id="KW-0808">Transferase</keyword>
<keyword evidence="1 3" id="KW-0456">Lyase</keyword>
<dbReference type="GO" id="GO:0003839">
    <property type="term" value="F:gamma-glutamylcyclotransferase activity"/>
    <property type="evidence" value="ECO:0007669"/>
    <property type="project" value="InterPro"/>
</dbReference>
<feature type="domain" description="Gamma-glutamylcyclotransferase AIG2-like" evidence="2">
    <location>
        <begin position="165"/>
        <end position="302"/>
    </location>
</feature>
<dbReference type="InterPro" id="IPR013024">
    <property type="entry name" value="GGCT-like"/>
</dbReference>
<protein>
    <submittedName>
        <fullName evidence="3">Gamma-L-glutamyl-butirosin B gamma-glutamyl cyclotransferase</fullName>
        <ecNumber evidence="3">4.3.2.6</ecNumber>
    </submittedName>
</protein>